<sequence>MKVLQGFIGLSALCLLAGCEQVTEKTLRFDVPYGYFETAWRQDVTGKGQLTCKVTTDTQDRGEKWVPSVILAAAEDAAEDDTLFLSSYSPAGTDQRIFNLRTFNKAKPVIDTAIHQTLDQNGVYTLRLTWQADGAIGYQIENGGQWEEKQLVQKPGFRVRHVSVHASGMKGNAVCELRQ</sequence>
<proteinExistence type="predicted"/>
<dbReference type="AlphaFoldDB" id="A0A127I588"/>
<dbReference type="PROSITE" id="PS51257">
    <property type="entry name" value="PROKAR_LIPOPROTEIN"/>
    <property type="match status" value="1"/>
</dbReference>
<evidence type="ECO:0008006" key="3">
    <source>
        <dbReference type="Google" id="ProtNLM"/>
    </source>
</evidence>
<reference evidence="1 2" key="1">
    <citation type="submission" date="2016-02" db="EMBL/GenBank/DDBJ databases">
        <title>Complete genome sequence of Pseudomonas azotoformans S4.</title>
        <authorList>
            <person name="Fang Y."/>
            <person name="Wu L."/>
            <person name="Feng G."/>
        </authorList>
    </citation>
    <scope>NUCLEOTIDE SEQUENCE [LARGE SCALE GENOMIC DNA]</scope>
    <source>
        <strain evidence="1 2">S4</strain>
    </source>
</reference>
<dbReference type="EMBL" id="CP014546">
    <property type="protein sequence ID" value="AMN81867.1"/>
    <property type="molecule type" value="Genomic_DNA"/>
</dbReference>
<dbReference type="KEGG" id="pazo:AYR47_27760"/>
<evidence type="ECO:0000313" key="1">
    <source>
        <dbReference type="EMBL" id="AMN81867.1"/>
    </source>
</evidence>
<protein>
    <recommendedName>
        <fullName evidence="3">Lipoprotein</fullName>
    </recommendedName>
</protein>
<evidence type="ECO:0000313" key="2">
    <source>
        <dbReference type="Proteomes" id="UP000070516"/>
    </source>
</evidence>
<dbReference type="Proteomes" id="UP000070516">
    <property type="component" value="Chromosome"/>
</dbReference>
<gene>
    <name evidence="1" type="ORF">AYR47_27760</name>
</gene>
<dbReference type="RefSeq" id="WP_051421948.1">
    <property type="nucleotide sequence ID" value="NZ_CP014546.1"/>
</dbReference>
<organism evidence="1 2">
    <name type="scientific">Pseudomonas azotoformans</name>
    <dbReference type="NCBI Taxonomy" id="47878"/>
    <lineage>
        <taxon>Bacteria</taxon>
        <taxon>Pseudomonadati</taxon>
        <taxon>Pseudomonadota</taxon>
        <taxon>Gammaproteobacteria</taxon>
        <taxon>Pseudomonadales</taxon>
        <taxon>Pseudomonadaceae</taxon>
        <taxon>Pseudomonas</taxon>
    </lineage>
</organism>
<accession>A0A127I588</accession>
<name>A0A127I588_PSEAZ</name>